<dbReference type="GO" id="GO:0017000">
    <property type="term" value="P:antibiotic biosynthetic process"/>
    <property type="evidence" value="ECO:0007669"/>
    <property type="project" value="InterPro"/>
</dbReference>
<evidence type="ECO:0000313" key="4">
    <source>
        <dbReference type="Proteomes" id="UP000324996"/>
    </source>
</evidence>
<gene>
    <name evidence="3" type="ORF">JCM17846_09100</name>
</gene>
<evidence type="ECO:0000256" key="2">
    <source>
        <dbReference type="SAM" id="Phobius"/>
    </source>
</evidence>
<dbReference type="PANTHER" id="PTHR34218:SF3">
    <property type="entry name" value="ACYL-HOMOSERINE LACTONE ACYLASE PVDQ"/>
    <property type="match status" value="1"/>
</dbReference>
<keyword evidence="2" id="KW-0472">Membrane</keyword>
<dbReference type="Pfam" id="PF01804">
    <property type="entry name" value="Penicil_amidase"/>
    <property type="match status" value="1"/>
</dbReference>
<keyword evidence="2" id="KW-0812">Transmembrane</keyword>
<evidence type="ECO:0000313" key="3">
    <source>
        <dbReference type="EMBL" id="GER03228.1"/>
    </source>
</evidence>
<dbReference type="AlphaFoldDB" id="A0A5A7N522"/>
<evidence type="ECO:0000256" key="1">
    <source>
        <dbReference type="ARBA" id="ARBA00006586"/>
    </source>
</evidence>
<comment type="caution">
    <text evidence="3">The sequence shown here is derived from an EMBL/GenBank/DDBJ whole genome shotgun (WGS) entry which is preliminary data.</text>
</comment>
<dbReference type="InterPro" id="IPR002692">
    <property type="entry name" value="S45"/>
</dbReference>
<keyword evidence="2" id="KW-1133">Transmembrane helix</keyword>
<reference evidence="3 4" key="1">
    <citation type="submission" date="2019-09" db="EMBL/GenBank/DDBJ databases">
        <title>NBRP : Genome information of microbial organism related human and environment.</title>
        <authorList>
            <person name="Hattori M."/>
            <person name="Oshima K."/>
            <person name="Inaba H."/>
            <person name="Suda W."/>
            <person name="Sakamoto M."/>
            <person name="Iino T."/>
            <person name="Kitahara M."/>
            <person name="Oshida Y."/>
            <person name="Iida T."/>
            <person name="Kudo T."/>
            <person name="Itoh T."/>
            <person name="Ohkuma M."/>
        </authorList>
    </citation>
    <scope>NUCLEOTIDE SEQUENCE [LARGE SCALE GENOMIC DNA]</scope>
    <source>
        <strain evidence="3 4">Q-1</strain>
    </source>
</reference>
<name>A0A5A7N522_9PROT</name>
<proteinExistence type="inferred from homology"/>
<dbReference type="SUPFAM" id="SSF56235">
    <property type="entry name" value="N-terminal nucleophile aminohydrolases (Ntn hydrolases)"/>
    <property type="match status" value="1"/>
</dbReference>
<dbReference type="Gene3D" id="1.10.439.10">
    <property type="entry name" value="Penicillin Amidohydrolase, domain 1"/>
    <property type="match status" value="1"/>
</dbReference>
<dbReference type="PANTHER" id="PTHR34218">
    <property type="entry name" value="PEPTIDASE S45 PENICILLIN AMIDASE"/>
    <property type="match status" value="1"/>
</dbReference>
<dbReference type="InterPro" id="IPR029055">
    <property type="entry name" value="Ntn_hydrolases_N"/>
</dbReference>
<dbReference type="InterPro" id="IPR023343">
    <property type="entry name" value="Penicillin_amidase_dom1"/>
</dbReference>
<dbReference type="EMBL" id="BKCN01000003">
    <property type="protein sequence ID" value="GER03228.1"/>
    <property type="molecule type" value="Genomic_DNA"/>
</dbReference>
<accession>A0A5A7N522</accession>
<evidence type="ECO:0008006" key="5">
    <source>
        <dbReference type="Google" id="ProtNLM"/>
    </source>
</evidence>
<dbReference type="RefSeq" id="WP_150006842.1">
    <property type="nucleotide sequence ID" value="NZ_BKCN01000003.1"/>
</dbReference>
<sequence length="277" mass="29494">MKAMIGQKARRILVVVTLLGLVVLSGLLILSYQPGGDFDAAAAKKVAQSYDADIIRDDFGVPSIKGPRDADVAFGLGYAHAQDDWETIETVLLMARGALALRDGAAAAPSDYLVRLLRVDETVAAGYERDLSPAIRAVVEAYAAGINAYAADHPGRFSSYALPASGRDVVAGFVFRAPFFYGLEGIIKDAMRADAGTAGGEKISALNRSLQQVLHLTGGVHLGSNAFAVAPSRSSDGKTRLMINSHQPIPARWHGMKRGCNRAKAGQARGRCFPDRR</sequence>
<protein>
    <recommendedName>
        <fullName evidence="5">Penicillin amidase</fullName>
    </recommendedName>
</protein>
<feature type="transmembrane region" description="Helical" evidence="2">
    <location>
        <begin position="12"/>
        <end position="32"/>
    </location>
</feature>
<comment type="similarity">
    <text evidence="1">Belongs to the peptidase S45 family.</text>
</comment>
<keyword evidence="4" id="KW-1185">Reference proteome</keyword>
<dbReference type="GO" id="GO:0016811">
    <property type="term" value="F:hydrolase activity, acting on carbon-nitrogen (but not peptide) bonds, in linear amides"/>
    <property type="evidence" value="ECO:0007669"/>
    <property type="project" value="InterPro"/>
</dbReference>
<dbReference type="Proteomes" id="UP000324996">
    <property type="component" value="Unassembled WGS sequence"/>
</dbReference>
<organism evidence="3 4">
    <name type="scientific">Iodidimonas nitroreducens</name>
    <dbReference type="NCBI Taxonomy" id="1236968"/>
    <lineage>
        <taxon>Bacteria</taxon>
        <taxon>Pseudomonadati</taxon>
        <taxon>Pseudomonadota</taxon>
        <taxon>Alphaproteobacteria</taxon>
        <taxon>Iodidimonadales</taxon>
        <taxon>Iodidimonadaceae</taxon>
        <taxon>Iodidimonas</taxon>
    </lineage>
</organism>